<keyword evidence="6" id="KW-0460">Magnesium</keyword>
<feature type="binding site" evidence="6">
    <location>
        <position position="81"/>
    </location>
    <ligand>
        <name>(6S)-5-formyl-5,6,7,8-tetrahydrofolate</name>
        <dbReference type="ChEBI" id="CHEBI:57457"/>
    </ligand>
</feature>
<dbReference type="Gene3D" id="3.30.1360.120">
    <property type="entry name" value="Probable tRNA modification gtpase trme, domain 1"/>
    <property type="match status" value="1"/>
</dbReference>
<dbReference type="Gene3D" id="1.20.120.430">
    <property type="entry name" value="tRNA modification GTPase MnmE domain 2"/>
    <property type="match status" value="1"/>
</dbReference>
<feature type="binding site" evidence="6">
    <location>
        <position position="124"/>
    </location>
    <ligand>
        <name>(6S)-5-formyl-5,6,7,8-tetrahydrofolate</name>
        <dbReference type="ChEBI" id="CHEBI:57457"/>
    </ligand>
</feature>
<keyword evidence="6 9" id="KW-0378">Hydrolase</keyword>
<dbReference type="CDD" id="cd04164">
    <property type="entry name" value="trmE"/>
    <property type="match status" value="1"/>
</dbReference>
<dbReference type="InterPro" id="IPR018948">
    <property type="entry name" value="GTP-bd_TrmE_N"/>
</dbReference>
<keyword evidence="3 6" id="KW-0547">Nucleotide-binding</keyword>
<comment type="function">
    <text evidence="6">Exhibits a very high intrinsic GTPase hydrolysis rate. Involved in the addition of a carboxymethylaminomethyl (cmnm) group at the wobble position (U34) of certain tRNAs, forming tRNA-cmnm(5)s(2)U34.</text>
</comment>
<evidence type="ECO:0000313" key="9">
    <source>
        <dbReference type="EMBL" id="MDH6504080.1"/>
    </source>
</evidence>
<feature type="binding site" evidence="6">
    <location>
        <begin position="274"/>
        <end position="277"/>
    </location>
    <ligand>
        <name>GTP</name>
        <dbReference type="ChEBI" id="CHEBI:37565"/>
    </ligand>
</feature>
<keyword evidence="2 6" id="KW-0819">tRNA processing</keyword>
<dbReference type="InterPro" id="IPR006073">
    <property type="entry name" value="GTP-bd"/>
</dbReference>
<evidence type="ECO:0000313" key="10">
    <source>
        <dbReference type="Proteomes" id="UP001161160"/>
    </source>
</evidence>
<feature type="domain" description="TrmE-type G" evidence="8">
    <location>
        <begin position="220"/>
        <end position="381"/>
    </location>
</feature>
<dbReference type="HAMAP" id="MF_00379">
    <property type="entry name" value="GTPase_MnmE"/>
    <property type="match status" value="1"/>
</dbReference>
<feature type="binding site" evidence="6">
    <location>
        <position position="230"/>
    </location>
    <ligand>
        <name>K(+)</name>
        <dbReference type="ChEBI" id="CHEBI:29103"/>
    </ligand>
</feature>
<feature type="binding site" evidence="6">
    <location>
        <position position="255"/>
    </location>
    <ligand>
        <name>Mg(2+)</name>
        <dbReference type="ChEBI" id="CHEBI:18420"/>
    </ligand>
</feature>
<feature type="binding site" evidence="6">
    <location>
        <position position="459"/>
    </location>
    <ligand>
        <name>(6S)-5-formyl-5,6,7,8-tetrahydrofolate</name>
        <dbReference type="ChEBI" id="CHEBI:57457"/>
    </ligand>
</feature>
<dbReference type="NCBIfam" id="TIGR00231">
    <property type="entry name" value="small_GTP"/>
    <property type="match status" value="1"/>
</dbReference>
<dbReference type="GO" id="GO:0005525">
    <property type="term" value="F:GTP binding"/>
    <property type="evidence" value="ECO:0007669"/>
    <property type="project" value="UniProtKB-UniRule"/>
</dbReference>
<sequence length="459" mass="49819">MMTRKLPIIAVATASGKGGVGVIRISGPDLAELTTILLQKSLEPRQAKLLSFRDADGSVIDQLIAIYFIGPASFTGEDVLELQCHGGPHLLALVMKRCLELGKDKGLVIAEPGEFTLRAYLNDKIDLAQAEAIADLIDAQSEAAVRGAARSLQGAFSADVDGLIEEITQLRILVESTLDFPEEEIEFLENAQAKQRLQAVSAKLSSLRENAKQGKLLRDGVQLVLAGAPNVGKSSLLNRLAGEEVAIVTPIAGTTRDRIKESIHIDGIPMHIIDTAGLRETDDLVESKGIERSWEAIRLADLVIFLKDPNSNQTDELIDGDLKSQILKELPPKCPVLEVINKADLLAPELKKTAHEETLFISAKTGEGVDGLKRKILEIIGWSGSQEGAILARRRHLDCLERAAEHLKKSEVFAANGNISLELFAEELRLAQDHLGQITGKLLPDDLLGKIFSQFCIGK</sequence>
<evidence type="ECO:0000256" key="4">
    <source>
        <dbReference type="ARBA" id="ARBA00022958"/>
    </source>
</evidence>
<dbReference type="EMBL" id="JARXYA010000006">
    <property type="protein sequence ID" value="MDH6504080.1"/>
    <property type="molecule type" value="Genomic_DNA"/>
</dbReference>
<feature type="binding site" evidence="6">
    <location>
        <position position="24"/>
    </location>
    <ligand>
        <name>(6S)-5-formyl-5,6,7,8-tetrahydrofolate</name>
        <dbReference type="ChEBI" id="CHEBI:57457"/>
    </ligand>
</feature>
<comment type="subcellular location">
    <subcellularLocation>
        <location evidence="6">Cytoplasm</location>
    </subcellularLocation>
</comment>
<feature type="binding site" evidence="6">
    <location>
        <position position="234"/>
    </location>
    <ligand>
        <name>Mg(2+)</name>
        <dbReference type="ChEBI" id="CHEBI:18420"/>
    </ligand>
</feature>
<evidence type="ECO:0000256" key="6">
    <source>
        <dbReference type="HAMAP-Rule" id="MF_00379"/>
    </source>
</evidence>
<dbReference type="GO" id="GO:0030488">
    <property type="term" value="P:tRNA methylation"/>
    <property type="evidence" value="ECO:0007669"/>
    <property type="project" value="TreeGrafter"/>
</dbReference>
<evidence type="ECO:0000259" key="8">
    <source>
        <dbReference type="PROSITE" id="PS51709"/>
    </source>
</evidence>
<evidence type="ECO:0000256" key="5">
    <source>
        <dbReference type="ARBA" id="ARBA00023134"/>
    </source>
</evidence>
<dbReference type="GO" id="GO:0003924">
    <property type="term" value="F:GTPase activity"/>
    <property type="evidence" value="ECO:0007669"/>
    <property type="project" value="UniProtKB-UniRule"/>
</dbReference>
<dbReference type="InterPro" id="IPR031168">
    <property type="entry name" value="G_TrmE"/>
</dbReference>
<dbReference type="SUPFAM" id="SSF52540">
    <property type="entry name" value="P-loop containing nucleoside triphosphate hydrolases"/>
    <property type="match status" value="1"/>
</dbReference>
<dbReference type="InterPro" id="IPR027266">
    <property type="entry name" value="TrmE/GcvT-like"/>
</dbReference>
<dbReference type="NCBIfam" id="NF003661">
    <property type="entry name" value="PRK05291.1-3"/>
    <property type="match status" value="1"/>
</dbReference>
<comment type="subunit">
    <text evidence="6">Homodimer. Heterotetramer of two MnmE and two MnmG subunits.</text>
</comment>
<protein>
    <recommendedName>
        <fullName evidence="6">tRNA modification GTPase MnmE</fullName>
        <ecNumber evidence="6">3.6.-.-</ecNumber>
    </recommendedName>
</protein>
<dbReference type="InterPro" id="IPR005225">
    <property type="entry name" value="Small_GTP-bd"/>
</dbReference>
<dbReference type="EC" id="3.6.-.-" evidence="6"/>
<evidence type="ECO:0000256" key="1">
    <source>
        <dbReference type="ARBA" id="ARBA00011043"/>
    </source>
</evidence>
<dbReference type="PANTHER" id="PTHR42714">
    <property type="entry name" value="TRNA MODIFICATION GTPASE GTPBP3"/>
    <property type="match status" value="1"/>
</dbReference>
<feature type="binding site" evidence="6">
    <location>
        <position position="251"/>
    </location>
    <ligand>
        <name>K(+)</name>
        <dbReference type="ChEBI" id="CHEBI:29103"/>
    </ligand>
</feature>
<feature type="binding site" evidence="6">
    <location>
        <position position="249"/>
    </location>
    <ligand>
        <name>K(+)</name>
        <dbReference type="ChEBI" id="CHEBI:29103"/>
    </ligand>
</feature>
<dbReference type="InterPro" id="IPR027368">
    <property type="entry name" value="MnmE_dom2"/>
</dbReference>
<dbReference type="InterPro" id="IPR004520">
    <property type="entry name" value="GTPase_MnmE"/>
</dbReference>
<dbReference type="InterPro" id="IPR025867">
    <property type="entry name" value="MnmE_helical"/>
</dbReference>
<keyword evidence="4 6" id="KW-0630">Potassium</keyword>
<accession>A0AA43M9C0</accession>
<dbReference type="Pfam" id="PF01926">
    <property type="entry name" value="MMR_HSR1"/>
    <property type="match status" value="1"/>
</dbReference>
<keyword evidence="6" id="KW-0963">Cytoplasm</keyword>
<gene>
    <name evidence="6" type="primary">mnmE</name>
    <name evidence="6" type="synonym">trmE</name>
    <name evidence="9" type="ORF">M2127_001385</name>
</gene>
<comment type="caution">
    <text evidence="9">The sequence shown here is derived from an EMBL/GenBank/DDBJ whole genome shotgun (WGS) entry which is preliminary data.</text>
</comment>
<evidence type="ECO:0000256" key="3">
    <source>
        <dbReference type="ARBA" id="ARBA00022741"/>
    </source>
</evidence>
<dbReference type="CDD" id="cd14858">
    <property type="entry name" value="TrmE_N"/>
    <property type="match status" value="1"/>
</dbReference>
<comment type="caution">
    <text evidence="6">Lacks conserved residue(s) required for the propagation of feature annotation.</text>
</comment>
<dbReference type="NCBIfam" id="TIGR00450">
    <property type="entry name" value="mnmE_trmE_thdF"/>
    <property type="match status" value="1"/>
</dbReference>
<comment type="cofactor">
    <cofactor evidence="6">
        <name>K(+)</name>
        <dbReference type="ChEBI" id="CHEBI:29103"/>
    </cofactor>
    <text evidence="6">Binds 1 potassium ion per subunit.</text>
</comment>
<keyword evidence="6" id="KW-0479">Metal-binding</keyword>
<dbReference type="GO" id="GO:0046872">
    <property type="term" value="F:metal ion binding"/>
    <property type="evidence" value="ECO:0007669"/>
    <property type="project" value="UniProtKB-KW"/>
</dbReference>
<evidence type="ECO:0000256" key="7">
    <source>
        <dbReference type="RuleBase" id="RU003313"/>
    </source>
</evidence>
<feature type="binding site" evidence="6">
    <location>
        <begin position="230"/>
        <end position="235"/>
    </location>
    <ligand>
        <name>GTP</name>
        <dbReference type="ChEBI" id="CHEBI:37565"/>
    </ligand>
</feature>
<feature type="binding site" evidence="6">
    <location>
        <begin position="341"/>
        <end position="344"/>
    </location>
    <ligand>
        <name>GTP</name>
        <dbReference type="ChEBI" id="CHEBI:37565"/>
    </ligand>
</feature>
<keyword evidence="10" id="KW-1185">Reference proteome</keyword>
<dbReference type="Gene3D" id="3.40.50.300">
    <property type="entry name" value="P-loop containing nucleotide triphosphate hydrolases"/>
    <property type="match status" value="1"/>
</dbReference>
<dbReference type="InterPro" id="IPR027417">
    <property type="entry name" value="P-loop_NTPase"/>
</dbReference>
<dbReference type="PROSITE" id="PS51709">
    <property type="entry name" value="G_TRME"/>
    <property type="match status" value="1"/>
</dbReference>
<dbReference type="Pfam" id="PF10396">
    <property type="entry name" value="TrmE_N"/>
    <property type="match status" value="1"/>
</dbReference>
<dbReference type="AlphaFoldDB" id="A0AA43M9C0"/>
<organism evidence="9 10">
    <name type="scientific">Polynucleobacter sphagniphilus</name>
    <dbReference type="NCBI Taxonomy" id="1743169"/>
    <lineage>
        <taxon>Bacteria</taxon>
        <taxon>Pseudomonadati</taxon>
        <taxon>Pseudomonadota</taxon>
        <taxon>Betaproteobacteria</taxon>
        <taxon>Burkholderiales</taxon>
        <taxon>Burkholderiaceae</taxon>
        <taxon>Polynucleobacter</taxon>
    </lineage>
</organism>
<name>A0AA43M9C0_9BURK</name>
<reference evidence="9" key="1">
    <citation type="submission" date="2023-04" db="EMBL/GenBank/DDBJ databases">
        <title>Genome Encyclopedia of Bacteria and Archaea VI: Functional Genomics of Type Strains.</title>
        <authorList>
            <person name="Whitman W."/>
        </authorList>
    </citation>
    <scope>NUCLEOTIDE SEQUENCE</scope>
    <source>
        <strain evidence="9">Enz.4-51</strain>
    </source>
</reference>
<keyword evidence="5 6" id="KW-0342">GTP-binding</keyword>
<feature type="binding site" evidence="6">
    <location>
        <begin position="249"/>
        <end position="255"/>
    </location>
    <ligand>
        <name>GTP</name>
        <dbReference type="ChEBI" id="CHEBI:37565"/>
    </ligand>
</feature>
<dbReference type="GO" id="GO:0002098">
    <property type="term" value="P:tRNA wobble uridine modification"/>
    <property type="evidence" value="ECO:0007669"/>
    <property type="project" value="TreeGrafter"/>
</dbReference>
<feature type="binding site" evidence="6">
    <location>
        <position position="254"/>
    </location>
    <ligand>
        <name>K(+)</name>
        <dbReference type="ChEBI" id="CHEBI:29103"/>
    </ligand>
</feature>
<dbReference type="PANTHER" id="PTHR42714:SF2">
    <property type="entry name" value="TRNA MODIFICATION GTPASE GTPBP3, MITOCHONDRIAL"/>
    <property type="match status" value="1"/>
</dbReference>
<comment type="similarity">
    <text evidence="1 6 7">Belongs to the TRAFAC class TrmE-Era-EngA-EngB-Septin-like GTPase superfamily. TrmE GTPase family.</text>
</comment>
<dbReference type="GO" id="GO:0005829">
    <property type="term" value="C:cytosol"/>
    <property type="evidence" value="ECO:0007669"/>
    <property type="project" value="TreeGrafter"/>
</dbReference>
<evidence type="ECO:0000256" key="2">
    <source>
        <dbReference type="ARBA" id="ARBA00022694"/>
    </source>
</evidence>
<proteinExistence type="inferred from homology"/>
<dbReference type="Proteomes" id="UP001161160">
    <property type="component" value="Unassembled WGS sequence"/>
</dbReference>
<dbReference type="Pfam" id="PF12631">
    <property type="entry name" value="MnmE_helical"/>
    <property type="match status" value="1"/>
</dbReference>